<dbReference type="Proteomes" id="UP000499080">
    <property type="component" value="Unassembled WGS sequence"/>
</dbReference>
<accession>A0A4Y2G0C3</accession>
<name>A0A4Y2G0C3_ARAVE</name>
<organism evidence="1 2">
    <name type="scientific">Araneus ventricosus</name>
    <name type="common">Orbweaver spider</name>
    <name type="synonym">Epeira ventricosa</name>
    <dbReference type="NCBI Taxonomy" id="182803"/>
    <lineage>
        <taxon>Eukaryota</taxon>
        <taxon>Metazoa</taxon>
        <taxon>Ecdysozoa</taxon>
        <taxon>Arthropoda</taxon>
        <taxon>Chelicerata</taxon>
        <taxon>Arachnida</taxon>
        <taxon>Araneae</taxon>
        <taxon>Araneomorphae</taxon>
        <taxon>Entelegynae</taxon>
        <taxon>Araneoidea</taxon>
        <taxon>Araneidae</taxon>
        <taxon>Araneus</taxon>
    </lineage>
</organism>
<sequence length="126" mass="14877">MMSNCGSEQKWARAYAEIHSIETVYMQFGFLTNTLFFIIPERLCALQQGRFVKRPVLCQKKRLFYSMQNQSMYLKDLGLSFFLVTNNHLVKVHYSDDFLSRRQFLFQMLSDLPFLRPGEANNTKVC</sequence>
<evidence type="ECO:0000313" key="1">
    <source>
        <dbReference type="EMBL" id="GBM46196.1"/>
    </source>
</evidence>
<dbReference type="AlphaFoldDB" id="A0A4Y2G0C3"/>
<comment type="caution">
    <text evidence="1">The sequence shown here is derived from an EMBL/GenBank/DDBJ whole genome shotgun (WGS) entry which is preliminary data.</text>
</comment>
<dbReference type="EMBL" id="BGPR01097618">
    <property type="protein sequence ID" value="GBM46196.1"/>
    <property type="molecule type" value="Genomic_DNA"/>
</dbReference>
<protein>
    <submittedName>
        <fullName evidence="1">Uncharacterized protein</fullName>
    </submittedName>
</protein>
<gene>
    <name evidence="1" type="ORF">AVEN_173390_1</name>
</gene>
<proteinExistence type="predicted"/>
<keyword evidence="2" id="KW-1185">Reference proteome</keyword>
<reference evidence="1 2" key="1">
    <citation type="journal article" date="2019" name="Sci. Rep.">
        <title>Orb-weaving spider Araneus ventricosus genome elucidates the spidroin gene catalogue.</title>
        <authorList>
            <person name="Kono N."/>
            <person name="Nakamura H."/>
            <person name="Ohtoshi R."/>
            <person name="Moran D.A.P."/>
            <person name="Shinohara A."/>
            <person name="Yoshida Y."/>
            <person name="Fujiwara M."/>
            <person name="Mori M."/>
            <person name="Tomita M."/>
            <person name="Arakawa K."/>
        </authorList>
    </citation>
    <scope>NUCLEOTIDE SEQUENCE [LARGE SCALE GENOMIC DNA]</scope>
</reference>
<evidence type="ECO:0000313" key="2">
    <source>
        <dbReference type="Proteomes" id="UP000499080"/>
    </source>
</evidence>